<name>A0A0C3PW38_9AGAM</name>
<gene>
    <name evidence="1" type="ORF">M407DRAFT_31158</name>
</gene>
<sequence length="50" mass="5283">MADLITPGICEQVTPTSWPTTPLCASESMIFESVTPRALAATQSSVISSR</sequence>
<evidence type="ECO:0000313" key="2">
    <source>
        <dbReference type="Proteomes" id="UP000054248"/>
    </source>
</evidence>
<reference evidence="1 2" key="1">
    <citation type="submission" date="2014-04" db="EMBL/GenBank/DDBJ databases">
        <authorList>
            <consortium name="DOE Joint Genome Institute"/>
            <person name="Kuo A."/>
            <person name="Girlanda M."/>
            <person name="Perotto S."/>
            <person name="Kohler A."/>
            <person name="Nagy L.G."/>
            <person name="Floudas D."/>
            <person name="Copeland A."/>
            <person name="Barry K.W."/>
            <person name="Cichocki N."/>
            <person name="Veneault-Fourrey C."/>
            <person name="LaButti K."/>
            <person name="Lindquist E.A."/>
            <person name="Lipzen A."/>
            <person name="Lundell T."/>
            <person name="Morin E."/>
            <person name="Murat C."/>
            <person name="Sun H."/>
            <person name="Tunlid A."/>
            <person name="Henrissat B."/>
            <person name="Grigoriev I.V."/>
            <person name="Hibbett D.S."/>
            <person name="Martin F."/>
            <person name="Nordberg H.P."/>
            <person name="Cantor M.N."/>
            <person name="Hua S.X."/>
        </authorList>
    </citation>
    <scope>NUCLEOTIDE SEQUENCE [LARGE SCALE GENOMIC DNA]</scope>
    <source>
        <strain evidence="1 2">MUT 4182</strain>
    </source>
</reference>
<dbReference type="HOGENOM" id="CLU_3126115_0_0_1"/>
<keyword evidence="2" id="KW-1185">Reference proteome</keyword>
<dbReference type="Proteomes" id="UP000054248">
    <property type="component" value="Unassembled WGS sequence"/>
</dbReference>
<dbReference type="AlphaFoldDB" id="A0A0C3PW38"/>
<reference evidence="2" key="2">
    <citation type="submission" date="2015-01" db="EMBL/GenBank/DDBJ databases">
        <title>Evolutionary Origins and Diversification of the Mycorrhizal Mutualists.</title>
        <authorList>
            <consortium name="DOE Joint Genome Institute"/>
            <consortium name="Mycorrhizal Genomics Consortium"/>
            <person name="Kohler A."/>
            <person name="Kuo A."/>
            <person name="Nagy L.G."/>
            <person name="Floudas D."/>
            <person name="Copeland A."/>
            <person name="Barry K.W."/>
            <person name="Cichocki N."/>
            <person name="Veneault-Fourrey C."/>
            <person name="LaButti K."/>
            <person name="Lindquist E.A."/>
            <person name="Lipzen A."/>
            <person name="Lundell T."/>
            <person name="Morin E."/>
            <person name="Murat C."/>
            <person name="Riley R."/>
            <person name="Ohm R."/>
            <person name="Sun H."/>
            <person name="Tunlid A."/>
            <person name="Henrissat B."/>
            <person name="Grigoriev I.V."/>
            <person name="Hibbett D.S."/>
            <person name="Martin F."/>
        </authorList>
    </citation>
    <scope>NUCLEOTIDE SEQUENCE [LARGE SCALE GENOMIC DNA]</scope>
    <source>
        <strain evidence="2">MUT 4182</strain>
    </source>
</reference>
<proteinExistence type="predicted"/>
<accession>A0A0C3PW38</accession>
<dbReference type="EMBL" id="KN823235">
    <property type="protein sequence ID" value="KIO19205.1"/>
    <property type="molecule type" value="Genomic_DNA"/>
</dbReference>
<organism evidence="1 2">
    <name type="scientific">Tulasnella calospora MUT 4182</name>
    <dbReference type="NCBI Taxonomy" id="1051891"/>
    <lineage>
        <taxon>Eukaryota</taxon>
        <taxon>Fungi</taxon>
        <taxon>Dikarya</taxon>
        <taxon>Basidiomycota</taxon>
        <taxon>Agaricomycotina</taxon>
        <taxon>Agaricomycetes</taxon>
        <taxon>Cantharellales</taxon>
        <taxon>Tulasnellaceae</taxon>
        <taxon>Tulasnella</taxon>
    </lineage>
</organism>
<protein>
    <submittedName>
        <fullName evidence="1">Uncharacterized protein</fullName>
    </submittedName>
</protein>
<evidence type="ECO:0000313" key="1">
    <source>
        <dbReference type="EMBL" id="KIO19205.1"/>
    </source>
</evidence>